<dbReference type="InterPro" id="IPR036291">
    <property type="entry name" value="NAD(P)-bd_dom_sf"/>
</dbReference>
<comment type="similarity">
    <text evidence="1">Belongs to the short-chain dehydrogenases/reductases (SDR) family.</text>
</comment>
<dbReference type="PRINTS" id="PR00081">
    <property type="entry name" value="GDHRDH"/>
</dbReference>
<dbReference type="GO" id="GO:0016491">
    <property type="term" value="F:oxidoreductase activity"/>
    <property type="evidence" value="ECO:0007669"/>
    <property type="project" value="UniProtKB-KW"/>
</dbReference>
<dbReference type="Pfam" id="PF00106">
    <property type="entry name" value="adh_short"/>
    <property type="match status" value="1"/>
</dbReference>
<keyword evidence="3" id="KW-0560">Oxidoreductase</keyword>
<dbReference type="SUPFAM" id="SSF51735">
    <property type="entry name" value="NAD(P)-binding Rossmann-fold domains"/>
    <property type="match status" value="1"/>
</dbReference>
<evidence type="ECO:0008006" key="6">
    <source>
        <dbReference type="Google" id="ProtNLM"/>
    </source>
</evidence>
<accession>A0AAD5VJM4</accession>
<keyword evidence="5" id="KW-1185">Reference proteome</keyword>
<evidence type="ECO:0000256" key="1">
    <source>
        <dbReference type="ARBA" id="ARBA00006484"/>
    </source>
</evidence>
<evidence type="ECO:0000313" key="4">
    <source>
        <dbReference type="EMBL" id="KAJ3562160.1"/>
    </source>
</evidence>
<dbReference type="EMBL" id="JANIEX010000904">
    <property type="protein sequence ID" value="KAJ3562160.1"/>
    <property type="molecule type" value="Genomic_DNA"/>
</dbReference>
<dbReference type="AlphaFoldDB" id="A0AAD5VJM4"/>
<reference evidence="4" key="1">
    <citation type="submission" date="2022-07" db="EMBL/GenBank/DDBJ databases">
        <title>Genome Sequence of Leucocoprinus birnbaumii.</title>
        <authorList>
            <person name="Buettner E."/>
        </authorList>
    </citation>
    <scope>NUCLEOTIDE SEQUENCE</scope>
    <source>
        <strain evidence="4">VT141</strain>
    </source>
</reference>
<organism evidence="4 5">
    <name type="scientific">Leucocoprinus birnbaumii</name>
    <dbReference type="NCBI Taxonomy" id="56174"/>
    <lineage>
        <taxon>Eukaryota</taxon>
        <taxon>Fungi</taxon>
        <taxon>Dikarya</taxon>
        <taxon>Basidiomycota</taxon>
        <taxon>Agaricomycotina</taxon>
        <taxon>Agaricomycetes</taxon>
        <taxon>Agaricomycetidae</taxon>
        <taxon>Agaricales</taxon>
        <taxon>Agaricineae</taxon>
        <taxon>Agaricaceae</taxon>
        <taxon>Leucocoprinus</taxon>
    </lineage>
</organism>
<name>A0AAD5VJM4_9AGAR</name>
<sequence>MGQTWSQTFPPAPKFSVEQVQDLSGKVTVVTGGNTGIGKEIVRVLLSRNAKVYMASRNAVKARAAIAELKEGTGKEAVYLELDLASLNSVRKAAEEFLSKEQELHALFNNGGLMFLAEAAHSLDVTEDGYDIQWGTNALGPFYFTQLLMPALLNGFKNSGTKSRVVFTSSIVVAKGINFNTLRDTPERKKLSPDQRYGQSKLANIIMAQEIAQRYGAQGIVATSLDPGGAKTDLQQHMAGWARSILNLMLHPPAKAALTPLYAGVAGPDDLNGKVNIKGIEFVRNQTVLTPSCTDQAVVVCLMDIYLGLFRDVFVAEPEKNDGGADNEEKEGSGVVEEHGAVVKDKKGHVIVERKHVRDKMKSQEVVEHSISKPISSSLMGVKRAIPFAKIEPNYTMISAHLDAQFLITHDSTCNTSLQVLVPMHPIALILSELDTTTSNSSSTASSTHSTTLCMTNVCSTKMMTKTREAMTTETRCSLPLVEDADNEGIIPLDEIPEDPITFEDSDRYEAAVEDVDEELGRIRKQTFVLNATFSRRAD</sequence>
<proteinExistence type="inferred from homology"/>
<dbReference type="Gene3D" id="3.40.50.720">
    <property type="entry name" value="NAD(P)-binding Rossmann-like Domain"/>
    <property type="match status" value="1"/>
</dbReference>
<dbReference type="Proteomes" id="UP001213000">
    <property type="component" value="Unassembled WGS sequence"/>
</dbReference>
<dbReference type="PANTHER" id="PTHR24320">
    <property type="entry name" value="RETINOL DEHYDROGENASE"/>
    <property type="match status" value="1"/>
</dbReference>
<keyword evidence="2" id="KW-0521">NADP</keyword>
<evidence type="ECO:0000256" key="2">
    <source>
        <dbReference type="ARBA" id="ARBA00022857"/>
    </source>
</evidence>
<gene>
    <name evidence="4" type="ORF">NP233_g9751</name>
</gene>
<dbReference type="InterPro" id="IPR002347">
    <property type="entry name" value="SDR_fam"/>
</dbReference>
<comment type="caution">
    <text evidence="4">The sequence shown here is derived from an EMBL/GenBank/DDBJ whole genome shotgun (WGS) entry which is preliminary data.</text>
</comment>
<evidence type="ECO:0000313" key="5">
    <source>
        <dbReference type="Proteomes" id="UP001213000"/>
    </source>
</evidence>
<evidence type="ECO:0000256" key="3">
    <source>
        <dbReference type="ARBA" id="ARBA00023002"/>
    </source>
</evidence>
<dbReference type="PANTHER" id="PTHR24320:SF236">
    <property type="entry name" value="SHORT-CHAIN DEHYDROGENASE-RELATED"/>
    <property type="match status" value="1"/>
</dbReference>
<protein>
    <recommendedName>
        <fullName evidence="6">NAD(P)-binding protein</fullName>
    </recommendedName>
</protein>